<organism evidence="2 3">
    <name type="scientific">Candidatus Nomurabacteria bacterium CG10_big_fil_rev_8_21_14_0_10_03_31_7</name>
    <dbReference type="NCBI Taxonomy" id="1974730"/>
    <lineage>
        <taxon>Bacteria</taxon>
        <taxon>Candidatus Nomuraibacteriota</taxon>
    </lineage>
</organism>
<evidence type="ECO:0008006" key="4">
    <source>
        <dbReference type="Google" id="ProtNLM"/>
    </source>
</evidence>
<feature type="transmembrane region" description="Helical" evidence="1">
    <location>
        <begin position="7"/>
        <end position="27"/>
    </location>
</feature>
<keyword evidence="1" id="KW-0812">Transmembrane</keyword>
<reference evidence="3" key="1">
    <citation type="submission" date="2017-09" db="EMBL/GenBank/DDBJ databases">
        <title>Depth-based differentiation of microbial function through sediment-hosted aquifers and enrichment of novel symbionts in the deep terrestrial subsurface.</title>
        <authorList>
            <person name="Probst A.J."/>
            <person name="Ladd B."/>
            <person name="Jarett J.K."/>
            <person name="Geller-Mcgrath D.E."/>
            <person name="Sieber C.M.K."/>
            <person name="Emerson J.B."/>
            <person name="Anantharaman K."/>
            <person name="Thomas B.C."/>
            <person name="Malmstrom R."/>
            <person name="Stieglmeier M."/>
            <person name="Klingl A."/>
            <person name="Woyke T."/>
            <person name="Ryan C.M."/>
            <person name="Banfield J.F."/>
        </authorList>
    </citation>
    <scope>NUCLEOTIDE SEQUENCE [LARGE SCALE GENOMIC DNA]</scope>
</reference>
<feature type="transmembrane region" description="Helical" evidence="1">
    <location>
        <begin position="74"/>
        <end position="93"/>
    </location>
</feature>
<feature type="transmembrane region" description="Helical" evidence="1">
    <location>
        <begin position="98"/>
        <end position="116"/>
    </location>
</feature>
<keyword evidence="1" id="KW-1133">Transmembrane helix</keyword>
<protein>
    <recommendedName>
        <fullName evidence="4">DoxX family protein</fullName>
    </recommendedName>
</protein>
<proteinExistence type="predicted"/>
<accession>A0A2J0JIH5</accession>
<feature type="transmembrane region" description="Helical" evidence="1">
    <location>
        <begin position="128"/>
        <end position="148"/>
    </location>
</feature>
<evidence type="ECO:0000256" key="1">
    <source>
        <dbReference type="SAM" id="Phobius"/>
    </source>
</evidence>
<comment type="caution">
    <text evidence="2">The sequence shown here is derived from an EMBL/GenBank/DDBJ whole genome shotgun (WGS) entry which is preliminary data.</text>
</comment>
<evidence type="ECO:0000313" key="3">
    <source>
        <dbReference type="Proteomes" id="UP000228613"/>
    </source>
</evidence>
<dbReference type="AlphaFoldDB" id="A0A2J0JIH5"/>
<evidence type="ECO:0000313" key="2">
    <source>
        <dbReference type="EMBL" id="PIR69125.1"/>
    </source>
</evidence>
<dbReference type="Proteomes" id="UP000228613">
    <property type="component" value="Unassembled WGS sequence"/>
</dbReference>
<keyword evidence="1" id="KW-0472">Membrane</keyword>
<name>A0A2J0JIH5_9BACT</name>
<dbReference type="EMBL" id="PFCP01000008">
    <property type="protein sequence ID" value="PIR69125.1"/>
    <property type="molecule type" value="Genomic_DNA"/>
</dbReference>
<gene>
    <name evidence="2" type="ORF">COU48_00260</name>
</gene>
<sequence>MKQNNKLNYVLGLLRLSMGFIFFWAFIDKLFGLGFATTPEKAWFTGGSPTAGFLQFGVHGPFAEFFQGLSGIPLVDWLFMLGLLFVGVSLVLGIFMKLGGYTGILMLILMYTAAGLSPENNPFLDDHIIYIFVILSLMLINSGEYLGLGKWWGNTLLVQKYKFLK</sequence>